<protein>
    <submittedName>
        <fullName evidence="1">Uncharacterized protein</fullName>
    </submittedName>
</protein>
<accession>A0A1K0J985</accession>
<name>A0A1K0J985_CUPNE</name>
<proteinExistence type="predicted"/>
<sequence length="26" mass="3068">MSSLRELRKLSLRKLLPALARIAKFR</sequence>
<evidence type="ECO:0000313" key="1">
    <source>
        <dbReference type="EMBL" id="SCU75651.1"/>
    </source>
</evidence>
<organism evidence="1">
    <name type="scientific">Cupriavidus necator</name>
    <name type="common">Alcaligenes eutrophus</name>
    <name type="synonym">Ralstonia eutropha</name>
    <dbReference type="NCBI Taxonomy" id="106590"/>
    <lineage>
        <taxon>Bacteria</taxon>
        <taxon>Pseudomonadati</taxon>
        <taxon>Pseudomonadota</taxon>
        <taxon>Betaproteobacteria</taxon>
        <taxon>Burkholderiales</taxon>
        <taxon>Burkholderiaceae</taxon>
        <taxon>Cupriavidus</taxon>
    </lineage>
</organism>
<gene>
    <name evidence="1" type="ORF">CNECB9_2420004</name>
</gene>
<dbReference type="AlphaFoldDB" id="A0A1K0J985"/>
<dbReference type="EMBL" id="FMSH01000160">
    <property type="protein sequence ID" value="SCU75651.1"/>
    <property type="molecule type" value="Genomic_DNA"/>
</dbReference>
<reference evidence="1" key="1">
    <citation type="submission" date="2016-09" db="EMBL/GenBank/DDBJ databases">
        <authorList>
            <person name="Capua I."/>
            <person name="De Benedictis P."/>
            <person name="Joannis T."/>
            <person name="Lombin L.H."/>
            <person name="Cattoli G."/>
        </authorList>
    </citation>
    <scope>NUCLEOTIDE SEQUENCE</scope>
    <source>
        <strain evidence="1">B9</strain>
    </source>
</reference>